<proteinExistence type="predicted"/>
<dbReference type="eggNOG" id="COG3187">
    <property type="taxonomic scope" value="Bacteria"/>
</dbReference>
<dbReference type="InterPro" id="IPR053147">
    <property type="entry name" value="Hsp_HslJ-like"/>
</dbReference>
<dbReference type="PROSITE" id="PS51257">
    <property type="entry name" value="PROKAR_LIPOPROTEIN"/>
    <property type="match status" value="1"/>
</dbReference>
<evidence type="ECO:0000313" key="9">
    <source>
        <dbReference type="Proteomes" id="UP000006762"/>
    </source>
</evidence>
<keyword evidence="2" id="KW-0472">Membrane</keyword>
<evidence type="ECO:0000259" key="6">
    <source>
        <dbReference type="Pfam" id="PF03724"/>
    </source>
</evidence>
<dbReference type="Proteomes" id="UP000006762">
    <property type="component" value="Unassembled WGS sequence"/>
</dbReference>
<dbReference type="InterPro" id="IPR038670">
    <property type="entry name" value="HslJ-like_sf"/>
</dbReference>
<dbReference type="eggNOG" id="COG3650">
    <property type="taxonomic scope" value="Bacteria"/>
</dbReference>
<keyword evidence="4" id="KW-0449">Lipoprotein</keyword>
<feature type="chain" id="PRO_5003859394" description="DUF306 domain-containing protein" evidence="5">
    <location>
        <begin position="37"/>
        <end position="327"/>
    </location>
</feature>
<evidence type="ECO:0000256" key="1">
    <source>
        <dbReference type="ARBA" id="ARBA00022729"/>
    </source>
</evidence>
<protein>
    <recommendedName>
        <fullName evidence="10">DUF306 domain-containing protein</fullName>
    </recommendedName>
</protein>
<evidence type="ECO:0000256" key="5">
    <source>
        <dbReference type="SAM" id="SignalP"/>
    </source>
</evidence>
<dbReference type="PANTHER" id="PTHR35535">
    <property type="entry name" value="HEAT SHOCK PROTEIN HSLJ"/>
    <property type="match status" value="1"/>
</dbReference>
<dbReference type="Pfam" id="PF09864">
    <property type="entry name" value="MliC"/>
    <property type="match status" value="1"/>
</dbReference>
<evidence type="ECO:0000256" key="4">
    <source>
        <dbReference type="ARBA" id="ARBA00023288"/>
    </source>
</evidence>
<dbReference type="Pfam" id="PF03724">
    <property type="entry name" value="META"/>
    <property type="match status" value="1"/>
</dbReference>
<accession>K2JXT2</accession>
<evidence type="ECO:0008006" key="10">
    <source>
        <dbReference type="Google" id="ProtNLM"/>
    </source>
</evidence>
<dbReference type="OrthoDB" id="9809132at2"/>
<dbReference type="AlphaFoldDB" id="K2JXT2"/>
<gene>
    <name evidence="8" type="ORF">B30_14324</name>
</gene>
<dbReference type="STRING" id="1208323.B30_14324"/>
<dbReference type="SUPFAM" id="SSF141488">
    <property type="entry name" value="YdhA-like"/>
    <property type="match status" value="1"/>
</dbReference>
<sequence>MIKTISLYEAYMYRVPYSPSIALTFALMALACPGFAGDTAPGGSTETMSYRMVCASEAFDITFAGEALVIATDNDTFTLPQVPSADGAKFATADESTLVWIKGRAATVTLNGTPLIDCRLEPLTAPWRAQGNEPGWRVQLTGERILFDLNYGEDRLDLRQPDPVQDGVRTIYAIPAFGLTLTRQDKMCYDDMSGRPYPQTVTLATATAEFRGCGGDTMALLQGDWQVKDHAGHPPLAAHPITLAVTGSGQLSGSTGCNRFTGQMSITGEGQVIIGPLATTRMACAMDAMQQEHDFLATLATIDRFEINESGDLVLLHGNEVAILAGR</sequence>
<dbReference type="PATRIC" id="fig|1208323.3.peg.2962"/>
<evidence type="ECO:0000256" key="2">
    <source>
        <dbReference type="ARBA" id="ARBA00023136"/>
    </source>
</evidence>
<keyword evidence="9" id="KW-1185">Reference proteome</keyword>
<feature type="domain" description="DUF306" evidence="6">
    <location>
        <begin position="220"/>
        <end position="320"/>
    </location>
</feature>
<keyword evidence="1 5" id="KW-0732">Signal</keyword>
<organism evidence="8 9">
    <name type="scientific">Celeribacter baekdonensis B30</name>
    <dbReference type="NCBI Taxonomy" id="1208323"/>
    <lineage>
        <taxon>Bacteria</taxon>
        <taxon>Pseudomonadati</taxon>
        <taxon>Pseudomonadota</taxon>
        <taxon>Alphaproteobacteria</taxon>
        <taxon>Rhodobacterales</taxon>
        <taxon>Roseobacteraceae</taxon>
        <taxon>Celeribacter</taxon>
    </lineage>
</organism>
<name>K2JXT2_9RHOB</name>
<reference evidence="8 9" key="1">
    <citation type="submission" date="2012-09" db="EMBL/GenBank/DDBJ databases">
        <title>Celeribacter baekdonensis B30 Genome Sequencing.</title>
        <authorList>
            <person name="Wang W."/>
        </authorList>
    </citation>
    <scope>NUCLEOTIDE SEQUENCE [LARGE SCALE GENOMIC DNA]</scope>
    <source>
        <strain evidence="8 9">B30</strain>
    </source>
</reference>
<dbReference type="InterPro" id="IPR005184">
    <property type="entry name" value="DUF306_Meta_HslJ"/>
</dbReference>
<keyword evidence="3" id="KW-0564">Palmitate</keyword>
<dbReference type="EMBL" id="AMRK01000008">
    <property type="protein sequence ID" value="EKE70070.1"/>
    <property type="molecule type" value="Genomic_DNA"/>
</dbReference>
<evidence type="ECO:0000259" key="7">
    <source>
        <dbReference type="Pfam" id="PF09864"/>
    </source>
</evidence>
<feature type="signal peptide" evidence="5">
    <location>
        <begin position="1"/>
        <end position="36"/>
    </location>
</feature>
<evidence type="ECO:0000256" key="3">
    <source>
        <dbReference type="ARBA" id="ARBA00023139"/>
    </source>
</evidence>
<dbReference type="PANTHER" id="PTHR35535:SF1">
    <property type="entry name" value="HEAT SHOCK PROTEIN HSLJ"/>
    <property type="match status" value="1"/>
</dbReference>
<dbReference type="Gene3D" id="2.40.128.270">
    <property type="match status" value="1"/>
</dbReference>
<dbReference type="Gene3D" id="2.40.128.200">
    <property type="match status" value="1"/>
</dbReference>
<feature type="domain" description="C-type lysozyme inhibitor" evidence="7">
    <location>
        <begin position="54"/>
        <end position="113"/>
    </location>
</feature>
<dbReference type="InterPro" id="IPR018660">
    <property type="entry name" value="MliC"/>
</dbReference>
<evidence type="ECO:0000313" key="8">
    <source>
        <dbReference type="EMBL" id="EKE70070.1"/>
    </source>
</evidence>
<dbReference type="InterPro" id="IPR036328">
    <property type="entry name" value="MliC_sf"/>
</dbReference>
<comment type="caution">
    <text evidence="8">The sequence shown here is derived from an EMBL/GenBank/DDBJ whole genome shotgun (WGS) entry which is preliminary data.</text>
</comment>